<reference evidence="1" key="2">
    <citation type="submission" date="2020-05" db="UniProtKB">
        <authorList>
            <consortium name="EnsemblMetazoa"/>
        </authorList>
    </citation>
    <scope>IDENTIFICATION</scope>
    <source>
        <strain evidence="1">Indian</strain>
    </source>
</reference>
<organism evidence="1 2">
    <name type="scientific">Anopheles stephensi</name>
    <name type="common">Indo-Pakistan malaria mosquito</name>
    <dbReference type="NCBI Taxonomy" id="30069"/>
    <lineage>
        <taxon>Eukaryota</taxon>
        <taxon>Metazoa</taxon>
        <taxon>Ecdysozoa</taxon>
        <taxon>Arthropoda</taxon>
        <taxon>Hexapoda</taxon>
        <taxon>Insecta</taxon>
        <taxon>Pterygota</taxon>
        <taxon>Neoptera</taxon>
        <taxon>Endopterygota</taxon>
        <taxon>Diptera</taxon>
        <taxon>Nematocera</taxon>
        <taxon>Culicoidea</taxon>
        <taxon>Culicidae</taxon>
        <taxon>Anophelinae</taxon>
        <taxon>Anopheles</taxon>
    </lineage>
</organism>
<evidence type="ECO:0000313" key="1">
    <source>
        <dbReference type="EnsemblMetazoa" id="ASTEI00133-PA"/>
    </source>
</evidence>
<dbReference type="VEuPathDB" id="VectorBase:ASTEI20_037365"/>
<dbReference type="SUPFAM" id="SSF53850">
    <property type="entry name" value="Periplasmic binding protein-like II"/>
    <property type="match status" value="1"/>
</dbReference>
<name>A0A182XV97_ANOST</name>
<sequence>MKLWLIPLLYLGTSLAIRNERLVVDVVNWQQLKVVYIFHCFHQQHEFIHLVHSVRRNCPNSMAFVNVASFRERNFVTSLGSVHVRVGLMADLNCRDMNSIGSWSVSTGLMVWNNRSSYERRLILSGMQLSGISKSTEDEFFLTLVQTQLARTGNVYYDVEEGFSLMEQGRSAFVCDAYRAYQQIQHHFTDEQRCALQEIPLTGKKPKHLALAKDHPLEEQFRVTVQKIIGTSIVQYERSLCYADKPRCAENEVKMPEVNLDQVSSVLTLLISTIVGSVAILLLEITVSKVLPGRH</sequence>
<protein>
    <submittedName>
        <fullName evidence="1">Uncharacterized protein</fullName>
    </submittedName>
</protein>
<dbReference type="AlphaFoldDB" id="A0A182XV97"/>
<dbReference type="OMA" id="FHCFHQQ"/>
<dbReference type="VEuPathDB" id="VectorBase:ASTEI20_037181"/>
<dbReference type="Proteomes" id="UP000076408">
    <property type="component" value="Unassembled WGS sequence"/>
</dbReference>
<keyword evidence="2" id="KW-1185">Reference proteome</keyword>
<evidence type="ECO:0000313" key="2">
    <source>
        <dbReference type="Proteomes" id="UP000076408"/>
    </source>
</evidence>
<dbReference type="STRING" id="30069.A0A182XV97"/>
<reference evidence="2" key="1">
    <citation type="journal article" date="2014" name="Genome Biol.">
        <title>Genome analysis of a major urban malaria vector mosquito, Anopheles stephensi.</title>
        <authorList>
            <person name="Jiang X."/>
            <person name="Peery A."/>
            <person name="Hall A.B."/>
            <person name="Sharma A."/>
            <person name="Chen X.G."/>
            <person name="Waterhouse R.M."/>
            <person name="Komissarov A."/>
            <person name="Riehle M.M."/>
            <person name="Shouche Y."/>
            <person name="Sharakhova M.V."/>
            <person name="Lawson D."/>
            <person name="Pakpour N."/>
            <person name="Arensburger P."/>
            <person name="Davidson V.L."/>
            <person name="Eiglmeier K."/>
            <person name="Emrich S."/>
            <person name="George P."/>
            <person name="Kennedy R.C."/>
            <person name="Mane S.P."/>
            <person name="Maslen G."/>
            <person name="Oringanje C."/>
            <person name="Qi Y."/>
            <person name="Settlage R."/>
            <person name="Tojo M."/>
            <person name="Tubio J.M."/>
            <person name="Unger M.F."/>
            <person name="Wang B."/>
            <person name="Vernick K.D."/>
            <person name="Ribeiro J.M."/>
            <person name="James A.A."/>
            <person name="Michel K."/>
            <person name="Riehle M.A."/>
            <person name="Luckhart S."/>
            <person name="Sharakhov I.V."/>
            <person name="Tu Z."/>
        </authorList>
    </citation>
    <scope>NUCLEOTIDE SEQUENCE [LARGE SCALE GENOMIC DNA]</scope>
    <source>
        <strain evidence="2">Indian</strain>
    </source>
</reference>
<accession>A0A182XV97</accession>
<dbReference type="VEuPathDB" id="VectorBase:ASTE006608"/>
<dbReference type="VEuPathDB" id="VectorBase:ASTEI00133"/>
<dbReference type="EnsemblMetazoa" id="ASTEI00133-RA">
    <property type="protein sequence ID" value="ASTEI00133-PA"/>
    <property type="gene ID" value="ASTEI00133"/>
</dbReference>
<proteinExistence type="predicted"/>